<proteinExistence type="predicted"/>
<reference evidence="1" key="2">
    <citation type="submission" date="2023-05" db="EMBL/GenBank/DDBJ databases">
        <authorList>
            <person name="Fouks B."/>
        </authorList>
    </citation>
    <scope>NUCLEOTIDE SEQUENCE</scope>
    <source>
        <strain evidence="1">Stay&amp;Tobe</strain>
        <tissue evidence="1">Testes</tissue>
    </source>
</reference>
<feature type="non-terminal residue" evidence="1">
    <location>
        <position position="1"/>
    </location>
</feature>
<gene>
    <name evidence="1" type="ORF">L9F63_026988</name>
</gene>
<sequence length="79" mass="9090">CALDRWLNLLVNILLDFNTVGIWAATQEMKERQTVLQNFNLLSAMSFLYKHIIIITSKKIFCLVVTRKIGFSYFCTTAG</sequence>
<evidence type="ECO:0000313" key="1">
    <source>
        <dbReference type="EMBL" id="KAJ9597122.1"/>
    </source>
</evidence>
<accession>A0AAD8AF04</accession>
<evidence type="ECO:0000313" key="2">
    <source>
        <dbReference type="Proteomes" id="UP001233999"/>
    </source>
</evidence>
<name>A0AAD8AF04_DIPPU</name>
<protein>
    <submittedName>
        <fullName evidence="1">Uncharacterized protein</fullName>
    </submittedName>
</protein>
<comment type="caution">
    <text evidence="1">The sequence shown here is derived from an EMBL/GenBank/DDBJ whole genome shotgun (WGS) entry which is preliminary data.</text>
</comment>
<reference evidence="1" key="1">
    <citation type="journal article" date="2023" name="IScience">
        <title>Live-bearing cockroach genome reveals convergent evolutionary mechanisms linked to viviparity in insects and beyond.</title>
        <authorList>
            <person name="Fouks B."/>
            <person name="Harrison M.C."/>
            <person name="Mikhailova A.A."/>
            <person name="Marchal E."/>
            <person name="English S."/>
            <person name="Carruthers M."/>
            <person name="Jennings E.C."/>
            <person name="Chiamaka E.L."/>
            <person name="Frigard R.A."/>
            <person name="Pippel M."/>
            <person name="Attardo G.M."/>
            <person name="Benoit J.B."/>
            <person name="Bornberg-Bauer E."/>
            <person name="Tobe S.S."/>
        </authorList>
    </citation>
    <scope>NUCLEOTIDE SEQUENCE</scope>
    <source>
        <strain evidence="1">Stay&amp;Tobe</strain>
    </source>
</reference>
<organism evidence="1 2">
    <name type="scientific">Diploptera punctata</name>
    <name type="common">Pacific beetle cockroach</name>
    <dbReference type="NCBI Taxonomy" id="6984"/>
    <lineage>
        <taxon>Eukaryota</taxon>
        <taxon>Metazoa</taxon>
        <taxon>Ecdysozoa</taxon>
        <taxon>Arthropoda</taxon>
        <taxon>Hexapoda</taxon>
        <taxon>Insecta</taxon>
        <taxon>Pterygota</taxon>
        <taxon>Neoptera</taxon>
        <taxon>Polyneoptera</taxon>
        <taxon>Dictyoptera</taxon>
        <taxon>Blattodea</taxon>
        <taxon>Blaberoidea</taxon>
        <taxon>Blaberidae</taxon>
        <taxon>Diplopterinae</taxon>
        <taxon>Diploptera</taxon>
    </lineage>
</organism>
<dbReference type="Proteomes" id="UP001233999">
    <property type="component" value="Unassembled WGS sequence"/>
</dbReference>
<feature type="non-terminal residue" evidence="1">
    <location>
        <position position="79"/>
    </location>
</feature>
<dbReference type="EMBL" id="JASPKZ010001771">
    <property type="protein sequence ID" value="KAJ9597122.1"/>
    <property type="molecule type" value="Genomic_DNA"/>
</dbReference>
<dbReference type="AlphaFoldDB" id="A0AAD8AF04"/>
<keyword evidence="2" id="KW-1185">Reference proteome</keyword>